<evidence type="ECO:0000313" key="2">
    <source>
        <dbReference type="EMBL" id="QEF97267.1"/>
    </source>
</evidence>
<keyword evidence="3" id="KW-1185">Reference proteome</keyword>
<organism evidence="2 3">
    <name type="scientific">Stieleria maiorica</name>
    <dbReference type="NCBI Taxonomy" id="2795974"/>
    <lineage>
        <taxon>Bacteria</taxon>
        <taxon>Pseudomonadati</taxon>
        <taxon>Planctomycetota</taxon>
        <taxon>Planctomycetia</taxon>
        <taxon>Pirellulales</taxon>
        <taxon>Pirellulaceae</taxon>
        <taxon>Stieleria</taxon>
    </lineage>
</organism>
<reference evidence="2 3" key="1">
    <citation type="submission" date="2019-02" db="EMBL/GenBank/DDBJ databases">
        <title>Planctomycetal bacteria perform biofilm scaping via a novel small molecule.</title>
        <authorList>
            <person name="Jeske O."/>
            <person name="Boedeker C."/>
            <person name="Wiegand S."/>
            <person name="Breitling P."/>
            <person name="Kallscheuer N."/>
            <person name="Jogler M."/>
            <person name="Rohde M."/>
            <person name="Petersen J."/>
            <person name="Medema M.H."/>
            <person name="Surup F."/>
            <person name="Jogler C."/>
        </authorList>
    </citation>
    <scope>NUCLEOTIDE SEQUENCE [LARGE SCALE GENOMIC DNA]</scope>
    <source>
        <strain evidence="2 3">Mal15</strain>
    </source>
</reference>
<dbReference type="EMBL" id="CP036264">
    <property type="protein sequence ID" value="QEF97267.1"/>
    <property type="molecule type" value="Genomic_DNA"/>
</dbReference>
<protein>
    <submittedName>
        <fullName evidence="2">Uncharacterized protein</fullName>
    </submittedName>
</protein>
<feature type="signal peptide" evidence="1">
    <location>
        <begin position="1"/>
        <end position="29"/>
    </location>
</feature>
<dbReference type="Proteomes" id="UP000321353">
    <property type="component" value="Chromosome"/>
</dbReference>
<keyword evidence="1" id="KW-0732">Signal</keyword>
<gene>
    <name evidence="2" type="ORF">Mal15_13060</name>
</gene>
<feature type="chain" id="PRO_5022728201" evidence="1">
    <location>
        <begin position="30"/>
        <end position="241"/>
    </location>
</feature>
<dbReference type="RefSeq" id="WP_233903309.1">
    <property type="nucleotide sequence ID" value="NZ_CP036264.1"/>
</dbReference>
<sequence precursor="true">MDSPFTRNRSLQFAVAIFMSLACGVAATAQGRQEVLSQHDLAWPPAEPTRQSRLLNIGFAHDPGPGHYDGVVGTPGDVWNFVSVGTTAKDFMRFSDQRPSKARLRIARHDGAWGIAGQSGIFHGYIYDNCRCKDLDVTLFDLEPGRYRAYVYAHGDAPDQNARIELLVGAESLGQKATANDGTGGYRKQPMSEGVQYVTFDFDVWQGNEVKFISHRDGSSYSMFNAIQLVPLGRDAEVGVR</sequence>
<dbReference type="AlphaFoldDB" id="A0A5B9MDE2"/>
<dbReference type="KEGG" id="smam:Mal15_13060"/>
<dbReference type="PROSITE" id="PS51257">
    <property type="entry name" value="PROKAR_LIPOPROTEIN"/>
    <property type="match status" value="1"/>
</dbReference>
<evidence type="ECO:0000313" key="3">
    <source>
        <dbReference type="Proteomes" id="UP000321353"/>
    </source>
</evidence>
<name>A0A5B9MDE2_9BACT</name>
<accession>A0A5B9MDE2</accession>
<proteinExistence type="predicted"/>
<evidence type="ECO:0000256" key="1">
    <source>
        <dbReference type="SAM" id="SignalP"/>
    </source>
</evidence>